<keyword evidence="11 12" id="KW-0472">Membrane</keyword>
<dbReference type="PROSITE" id="PS00211">
    <property type="entry name" value="ABC_TRANSPORTER_1"/>
    <property type="match status" value="1"/>
</dbReference>
<evidence type="ECO:0000313" key="18">
    <source>
        <dbReference type="Proteomes" id="UP000013034"/>
    </source>
</evidence>
<dbReference type="FunFam" id="3.40.50.300:FF:000218">
    <property type="entry name" value="Multidrug ABC transporter ATP-binding protein"/>
    <property type="match status" value="1"/>
</dbReference>
<dbReference type="InterPro" id="IPR039421">
    <property type="entry name" value="Type_1_exporter"/>
</dbReference>
<keyword evidence="8" id="KW-1278">Translocase</keyword>
<dbReference type="InterPro" id="IPR003439">
    <property type="entry name" value="ABC_transporter-like_ATP-bd"/>
</dbReference>
<comment type="subcellular location">
    <subcellularLocation>
        <location evidence="1">Cell membrane</location>
        <topology evidence="1">Multi-pass membrane protein</topology>
    </subcellularLocation>
</comment>
<dbReference type="Gene3D" id="1.20.1560.10">
    <property type="entry name" value="ABC transporter type 1, transmembrane domain"/>
    <property type="match status" value="1"/>
</dbReference>
<dbReference type="InterPro" id="IPR003593">
    <property type="entry name" value="AAA+_ATPase"/>
</dbReference>
<feature type="transmembrane region" description="Helical" evidence="12">
    <location>
        <begin position="60"/>
        <end position="82"/>
    </location>
</feature>
<accession>A0A1E7R8L6</accession>
<evidence type="ECO:0000256" key="4">
    <source>
        <dbReference type="ARBA" id="ARBA00022519"/>
    </source>
</evidence>
<evidence type="ECO:0000313" key="16">
    <source>
        <dbReference type="EMBL" id="PKF33260.1"/>
    </source>
</evidence>
<dbReference type="CDD" id="cd18552">
    <property type="entry name" value="ABC_6TM_MsbA_like"/>
    <property type="match status" value="1"/>
</dbReference>
<keyword evidence="3" id="KW-1003">Cell membrane</keyword>
<dbReference type="RefSeq" id="WP_004653880.1">
    <property type="nucleotide sequence ID" value="NZ_KB849179.1"/>
</dbReference>
<accession>A0A653K1J6</accession>
<keyword evidence="4" id="KW-0997">Cell inner membrane</keyword>
<organism evidence="17 20">
    <name type="scientific">Acinetobacter proteolyticus</name>
    <dbReference type="NCBI Taxonomy" id="1776741"/>
    <lineage>
        <taxon>Bacteria</taxon>
        <taxon>Pseudomonadati</taxon>
        <taxon>Pseudomonadota</taxon>
        <taxon>Gammaproteobacteria</taxon>
        <taxon>Moraxellales</taxon>
        <taxon>Moraxellaceae</taxon>
        <taxon>Acinetobacter</taxon>
    </lineage>
</organism>
<feature type="transmembrane region" description="Helical" evidence="12">
    <location>
        <begin position="159"/>
        <end position="179"/>
    </location>
</feature>
<evidence type="ECO:0000256" key="5">
    <source>
        <dbReference type="ARBA" id="ARBA00022692"/>
    </source>
</evidence>
<dbReference type="PANTHER" id="PTHR43394">
    <property type="entry name" value="ATP-DEPENDENT PERMEASE MDL1, MITOCHONDRIAL"/>
    <property type="match status" value="1"/>
</dbReference>
<dbReference type="GO" id="GO:0016887">
    <property type="term" value="F:ATP hydrolysis activity"/>
    <property type="evidence" value="ECO:0007669"/>
    <property type="project" value="InterPro"/>
</dbReference>
<keyword evidence="7 15" id="KW-0067">ATP-binding</keyword>
<dbReference type="AlphaFoldDB" id="A0A653K1J6"/>
<keyword evidence="2" id="KW-0813">Transport</keyword>
<evidence type="ECO:0000256" key="3">
    <source>
        <dbReference type="ARBA" id="ARBA00022475"/>
    </source>
</evidence>
<evidence type="ECO:0000259" key="13">
    <source>
        <dbReference type="PROSITE" id="PS50893"/>
    </source>
</evidence>
<dbReference type="Pfam" id="PF00664">
    <property type="entry name" value="ABC_membrane"/>
    <property type="match status" value="1"/>
</dbReference>
<evidence type="ECO:0000256" key="6">
    <source>
        <dbReference type="ARBA" id="ARBA00022741"/>
    </source>
</evidence>
<evidence type="ECO:0000313" key="15">
    <source>
        <dbReference type="EMBL" id="ENU23565.1"/>
    </source>
</evidence>
<dbReference type="EMBL" id="APOI01000015">
    <property type="protein sequence ID" value="ENU23565.1"/>
    <property type="molecule type" value="Genomic_DNA"/>
</dbReference>
<evidence type="ECO:0000313" key="17">
    <source>
        <dbReference type="EMBL" id="VXA54599.1"/>
    </source>
</evidence>
<reference evidence="17 20" key="3">
    <citation type="submission" date="2019-10" db="EMBL/GenBank/DDBJ databases">
        <authorList>
            <person name="Karimi E."/>
        </authorList>
    </citation>
    <scope>NUCLEOTIDE SEQUENCE [LARGE SCALE GENOMIC DNA]</scope>
    <source>
        <strain evidence="17">Acinetobacter sp. 8BE</strain>
    </source>
</reference>
<dbReference type="SUPFAM" id="SSF90123">
    <property type="entry name" value="ABC transporter transmembrane region"/>
    <property type="match status" value="1"/>
</dbReference>
<evidence type="ECO:0000313" key="20">
    <source>
        <dbReference type="Proteomes" id="UP000430404"/>
    </source>
</evidence>
<keyword evidence="10" id="KW-0445">Lipid transport</keyword>
<evidence type="ECO:0000259" key="14">
    <source>
        <dbReference type="PROSITE" id="PS50929"/>
    </source>
</evidence>
<dbReference type="SUPFAM" id="SSF52540">
    <property type="entry name" value="P-loop containing nucleoside triphosphate hydrolases"/>
    <property type="match status" value="1"/>
</dbReference>
<dbReference type="GO" id="GO:0015421">
    <property type="term" value="F:ABC-type oligopeptide transporter activity"/>
    <property type="evidence" value="ECO:0007669"/>
    <property type="project" value="TreeGrafter"/>
</dbReference>
<dbReference type="GO" id="GO:0005524">
    <property type="term" value="F:ATP binding"/>
    <property type="evidence" value="ECO:0007669"/>
    <property type="project" value="UniProtKB-KW"/>
</dbReference>
<keyword evidence="5 12" id="KW-0812">Transmembrane</keyword>
<keyword evidence="6" id="KW-0547">Nucleotide-binding</keyword>
<dbReference type="Proteomes" id="UP000430404">
    <property type="component" value="Unassembled WGS sequence"/>
</dbReference>
<dbReference type="Proteomes" id="UP000233553">
    <property type="component" value="Unassembled WGS sequence"/>
</dbReference>
<feature type="transmembrane region" description="Helical" evidence="12">
    <location>
        <begin position="18"/>
        <end position="39"/>
    </location>
</feature>
<dbReference type="PANTHER" id="PTHR43394:SF1">
    <property type="entry name" value="ATP-BINDING CASSETTE SUB-FAMILY B MEMBER 10, MITOCHONDRIAL"/>
    <property type="match status" value="1"/>
</dbReference>
<feature type="transmembrane region" description="Helical" evidence="12">
    <location>
        <begin position="244"/>
        <end position="265"/>
    </location>
</feature>
<reference evidence="15 18" key="1">
    <citation type="submission" date="2013-02" db="EMBL/GenBank/DDBJ databases">
        <title>The Genome Sequence of Acinetobacter sp. NIPH 809.</title>
        <authorList>
            <consortium name="The Broad Institute Genome Sequencing Platform"/>
            <consortium name="The Broad Institute Genome Sequencing Center for Infectious Disease"/>
            <person name="Cerqueira G."/>
            <person name="Feldgarden M."/>
            <person name="Courvalin P."/>
            <person name="Perichon B."/>
            <person name="Grillot-Courvalin C."/>
            <person name="Clermont D."/>
            <person name="Rocha E."/>
            <person name="Yoon E.-J."/>
            <person name="Nemec A."/>
            <person name="Walker B."/>
            <person name="Young S.K."/>
            <person name="Zeng Q."/>
            <person name="Gargeya S."/>
            <person name="Fitzgerald M."/>
            <person name="Haas B."/>
            <person name="Abouelleil A."/>
            <person name="Alvarado L."/>
            <person name="Arachchi H.M."/>
            <person name="Berlin A.M."/>
            <person name="Chapman S.B."/>
            <person name="Dewar J."/>
            <person name="Goldberg J."/>
            <person name="Griggs A."/>
            <person name="Gujja S."/>
            <person name="Hansen M."/>
            <person name="Howarth C."/>
            <person name="Imamovic A."/>
            <person name="Larimer J."/>
            <person name="McCowan C."/>
            <person name="Murphy C."/>
            <person name="Neiman D."/>
            <person name="Pearson M."/>
            <person name="Priest M."/>
            <person name="Roberts A."/>
            <person name="Saif S."/>
            <person name="Shea T."/>
            <person name="Sisk P."/>
            <person name="Sykes S."/>
            <person name="Wortman J."/>
            <person name="Nusbaum C."/>
            <person name="Birren B."/>
        </authorList>
    </citation>
    <scope>NUCLEOTIDE SEQUENCE [LARGE SCALE GENOMIC DNA]</scope>
    <source>
        <strain evidence="15 18">NIPH 809</strain>
    </source>
</reference>
<dbReference type="Proteomes" id="UP000013034">
    <property type="component" value="Unassembled WGS sequence"/>
</dbReference>
<evidence type="ECO:0000313" key="19">
    <source>
        <dbReference type="Proteomes" id="UP000233553"/>
    </source>
</evidence>
<dbReference type="SMART" id="SM00382">
    <property type="entry name" value="AAA"/>
    <property type="match status" value="1"/>
</dbReference>
<dbReference type="InterPro" id="IPR011527">
    <property type="entry name" value="ABC1_TM_dom"/>
</dbReference>
<dbReference type="NCBIfam" id="TIGR02203">
    <property type="entry name" value="MsbA_lipidA"/>
    <property type="match status" value="1"/>
</dbReference>
<sequence length="575" mass="64049">MNQDFKVYVRLISYLKSYWGVALLVLLGFGINAATEVSVAKLLKYIIDAIQEGSRTNLDWFPALIVLLMFFRGVGLFLGGYFSAVISRSLVFSIRQEVYAKLLRLPAQYYLDNSAGHISAKLMYNVEQLTAASSESLQTLIKDGLIVIGLLSYLLYTNWRLTLCIVVFMPFIGILVRIASKKMRKLSIQVQNTMGDVNHVVQETITANSVVKSFTGETFEQKRFYKSSEENLRRGLKMVVVQNINSPIIQLLLSMAMAIILWLALRPQVFGDTSAGEFISFITAAGLISKPVKNLTDINEKLQRGLAAAHSVFELLDMPEEVNDGQLKPVLKGNIQFDHANLRYDDGTHAIKDFSLDIKAGQTVALVGRSGAGKTSLVNMLPRFQELSDGQIYFDGIPVQEIELAYLRSQIATVNQQVVLFNRSVRDNIAYGQLQDSSDEQVIAAAKAAYAHDFIMNLPQGYDTILGAQGLNLSGGQRQRIAIARAILKDSPILILDEATSALDNESEYFIQQAFDEAMQGRTTIVIAHRLSTVENADVIVVMDKGQIIEQGTHAELLAKHGMYYQLHQRNFEEN</sequence>
<dbReference type="EMBL" id="CABWKZ010000010">
    <property type="protein sequence ID" value="VXA54599.1"/>
    <property type="molecule type" value="Genomic_DNA"/>
</dbReference>
<keyword evidence="18" id="KW-1185">Reference proteome</keyword>
<evidence type="ECO:0000256" key="2">
    <source>
        <dbReference type="ARBA" id="ARBA00022448"/>
    </source>
</evidence>
<gene>
    <name evidence="17" type="primary">msbA</name>
    <name evidence="17" type="ORF">ACI8B_180073</name>
    <name evidence="16" type="ORF">CW311_10595</name>
    <name evidence="15" type="ORF">F993_01718</name>
</gene>
<evidence type="ECO:0000256" key="12">
    <source>
        <dbReference type="SAM" id="Phobius"/>
    </source>
</evidence>
<name>A0A653K1J6_9GAMM</name>
<feature type="domain" description="ABC transporter" evidence="13">
    <location>
        <begin position="335"/>
        <end position="570"/>
    </location>
</feature>
<evidence type="ECO:0000256" key="7">
    <source>
        <dbReference type="ARBA" id="ARBA00022840"/>
    </source>
</evidence>
<reference evidence="16 19" key="2">
    <citation type="submission" date="2017-12" db="EMBL/GenBank/DDBJ databases">
        <title>Draft Genome sequences of multiple microbial strains isolated from spacecraft associated surfaces.</title>
        <authorList>
            <person name="Seuylemezian A."/>
            <person name="Vaishampayan P."/>
            <person name="Venkateswaran K."/>
        </authorList>
    </citation>
    <scope>NUCLEOTIDE SEQUENCE [LARGE SCALE GENOMIC DNA]</scope>
    <source>
        <strain evidence="16 19">2P01AA</strain>
    </source>
</reference>
<dbReference type="GO" id="GO:0034040">
    <property type="term" value="F:ATPase-coupled lipid transmembrane transporter activity"/>
    <property type="evidence" value="ECO:0007669"/>
    <property type="project" value="InterPro"/>
</dbReference>
<dbReference type="InterPro" id="IPR036640">
    <property type="entry name" value="ABC1_TM_sf"/>
</dbReference>
<evidence type="ECO:0000256" key="8">
    <source>
        <dbReference type="ARBA" id="ARBA00022967"/>
    </source>
</evidence>
<evidence type="ECO:0000256" key="11">
    <source>
        <dbReference type="ARBA" id="ARBA00023136"/>
    </source>
</evidence>
<dbReference type="InterPro" id="IPR017871">
    <property type="entry name" value="ABC_transporter-like_CS"/>
</dbReference>
<evidence type="ECO:0000256" key="10">
    <source>
        <dbReference type="ARBA" id="ARBA00023055"/>
    </source>
</evidence>
<dbReference type="InterPro" id="IPR011917">
    <property type="entry name" value="ABC_transpr_lipidA"/>
</dbReference>
<dbReference type="EMBL" id="PISJ01000013">
    <property type="protein sequence ID" value="PKF33260.1"/>
    <property type="molecule type" value="Genomic_DNA"/>
</dbReference>
<dbReference type="GO" id="GO:0005886">
    <property type="term" value="C:plasma membrane"/>
    <property type="evidence" value="ECO:0007669"/>
    <property type="project" value="UniProtKB-SubCell"/>
</dbReference>
<dbReference type="OrthoDB" id="9806127at2"/>
<evidence type="ECO:0000256" key="9">
    <source>
        <dbReference type="ARBA" id="ARBA00022989"/>
    </source>
</evidence>
<dbReference type="Gene3D" id="3.40.50.300">
    <property type="entry name" value="P-loop containing nucleotide triphosphate hydrolases"/>
    <property type="match status" value="1"/>
</dbReference>
<dbReference type="InterPro" id="IPR027417">
    <property type="entry name" value="P-loop_NTPase"/>
</dbReference>
<dbReference type="PROSITE" id="PS50893">
    <property type="entry name" value="ABC_TRANSPORTER_2"/>
    <property type="match status" value="1"/>
</dbReference>
<proteinExistence type="predicted"/>
<dbReference type="PROSITE" id="PS50929">
    <property type="entry name" value="ABC_TM1F"/>
    <property type="match status" value="1"/>
</dbReference>
<protein>
    <submittedName>
        <fullName evidence="15">Lipid A export ATP-binding/permease MsbA</fullName>
    </submittedName>
    <submittedName>
        <fullName evidence="16">Lipid A export permease/ATP-binding protein MsbA</fullName>
    </submittedName>
    <submittedName>
        <fullName evidence="17">Lipid transport protein, flippase (ABC superfamily, membrane (N-terminal), atp_bind (C-terminal))</fullName>
    </submittedName>
</protein>
<feature type="domain" description="ABC transmembrane type-1" evidence="14">
    <location>
        <begin position="23"/>
        <end position="304"/>
    </location>
</feature>
<dbReference type="Pfam" id="PF00005">
    <property type="entry name" value="ABC_tran"/>
    <property type="match status" value="1"/>
</dbReference>
<evidence type="ECO:0000256" key="1">
    <source>
        <dbReference type="ARBA" id="ARBA00004651"/>
    </source>
</evidence>
<keyword evidence="9 12" id="KW-1133">Transmembrane helix</keyword>